<feature type="transmembrane region" description="Helical" evidence="6">
    <location>
        <begin position="398"/>
        <end position="420"/>
    </location>
</feature>
<dbReference type="InParanoid" id="A0A2J7QL26"/>
<evidence type="ECO:0000256" key="6">
    <source>
        <dbReference type="SAM" id="Phobius"/>
    </source>
</evidence>
<feature type="transmembrane region" description="Helical" evidence="6">
    <location>
        <begin position="188"/>
        <end position="210"/>
    </location>
</feature>
<organism evidence="8 9">
    <name type="scientific">Cryptotermes secundus</name>
    <dbReference type="NCBI Taxonomy" id="105785"/>
    <lineage>
        <taxon>Eukaryota</taxon>
        <taxon>Metazoa</taxon>
        <taxon>Ecdysozoa</taxon>
        <taxon>Arthropoda</taxon>
        <taxon>Hexapoda</taxon>
        <taxon>Insecta</taxon>
        <taxon>Pterygota</taxon>
        <taxon>Neoptera</taxon>
        <taxon>Polyneoptera</taxon>
        <taxon>Dictyoptera</taxon>
        <taxon>Blattodea</taxon>
        <taxon>Blattoidea</taxon>
        <taxon>Termitoidae</taxon>
        <taxon>Kalotermitidae</taxon>
        <taxon>Cryptotermitinae</taxon>
        <taxon>Cryptotermes</taxon>
    </lineage>
</organism>
<comment type="subcellular location">
    <subcellularLocation>
        <location evidence="1">Membrane</location>
        <topology evidence="1">Multi-pass membrane protein</topology>
    </subcellularLocation>
</comment>
<dbReference type="Proteomes" id="UP000235965">
    <property type="component" value="Unassembled WGS sequence"/>
</dbReference>
<protein>
    <recommendedName>
        <fullName evidence="7">Major facilitator superfamily (MFS) profile domain-containing protein</fullName>
    </recommendedName>
</protein>
<feature type="domain" description="Major facilitator superfamily (MFS) profile" evidence="7">
    <location>
        <begin position="62"/>
        <end position="550"/>
    </location>
</feature>
<dbReference type="OrthoDB" id="6133115at2759"/>
<evidence type="ECO:0000259" key="7">
    <source>
        <dbReference type="PROSITE" id="PS50850"/>
    </source>
</evidence>
<dbReference type="PANTHER" id="PTHR48021">
    <property type="match status" value="1"/>
</dbReference>
<comment type="caution">
    <text evidence="8">The sequence shown here is derived from an EMBL/GenBank/DDBJ whole genome shotgun (WGS) entry which is preliminary data.</text>
</comment>
<feature type="transmembrane region" description="Helical" evidence="6">
    <location>
        <begin position="522"/>
        <end position="544"/>
    </location>
</feature>
<evidence type="ECO:0000256" key="2">
    <source>
        <dbReference type="ARBA" id="ARBA00022692"/>
    </source>
</evidence>
<name>A0A2J7QL26_9NEOP</name>
<feature type="transmembrane region" description="Helical" evidence="6">
    <location>
        <begin position="460"/>
        <end position="484"/>
    </location>
</feature>
<keyword evidence="2 6" id="KW-0812">Transmembrane</keyword>
<feature type="compositionally biased region" description="Basic and acidic residues" evidence="5">
    <location>
        <begin position="1"/>
        <end position="24"/>
    </location>
</feature>
<feature type="transmembrane region" description="Helical" evidence="6">
    <location>
        <begin position="496"/>
        <end position="516"/>
    </location>
</feature>
<dbReference type="GO" id="GO:0022857">
    <property type="term" value="F:transmembrane transporter activity"/>
    <property type="evidence" value="ECO:0007669"/>
    <property type="project" value="InterPro"/>
</dbReference>
<dbReference type="SUPFAM" id="SSF103473">
    <property type="entry name" value="MFS general substrate transporter"/>
    <property type="match status" value="1"/>
</dbReference>
<feature type="transmembrane region" description="Helical" evidence="6">
    <location>
        <begin position="359"/>
        <end position="378"/>
    </location>
</feature>
<evidence type="ECO:0000313" key="8">
    <source>
        <dbReference type="EMBL" id="PNF29286.1"/>
    </source>
</evidence>
<evidence type="ECO:0000256" key="1">
    <source>
        <dbReference type="ARBA" id="ARBA00004141"/>
    </source>
</evidence>
<feature type="transmembrane region" description="Helical" evidence="6">
    <location>
        <begin position="216"/>
        <end position="235"/>
    </location>
</feature>
<dbReference type="EMBL" id="NEVH01013254">
    <property type="protein sequence ID" value="PNF29286.1"/>
    <property type="molecule type" value="Genomic_DNA"/>
</dbReference>
<dbReference type="Gene3D" id="1.20.1250.20">
    <property type="entry name" value="MFS general substrate transporter like domains"/>
    <property type="match status" value="1"/>
</dbReference>
<dbReference type="STRING" id="105785.A0A2J7QL26"/>
<dbReference type="GO" id="GO:0016020">
    <property type="term" value="C:membrane"/>
    <property type="evidence" value="ECO:0007669"/>
    <property type="project" value="UniProtKB-SubCell"/>
</dbReference>
<sequence length="572" mass="63551">MPSHGDHRGTEYRFEQPSRTHPYDLGESCSLGDEGDNTPGEGHTPAKQNVFRTRFSQVLANLAIHLLVLDLCMSFAFTTIVIAALLDAEVAEGKDELSINNNEASWLGSIAYICQPVGSVMSGAIVEFFGRKWSMIIVNAPFLLGWVLYSVSNSLTMLYITNVILGIGIGFMEAPIMTYIAETCQPDLRALLTSLPGIMVQMSFFVVYLMGNVTTWRIAAGISASLPVITALYVTQMPETPIWLLSRGRTEDAERALCWLRGWVTPDVVKEEFNQLVTYNNATSKRNPVTSPMVQFSSLSRNQEDQGDKENYINNEFHSNATERGMRAVSTTPTLADSDSSHCNLEIWREMLRPPTLRPLMLVLPYFLIQQLAGMASIRPFMVHVFRELGLDDAAEWTTVGSAVIGIVGAACLVSTVTWLGKRFLSLVSLAGNGASCLLLGIYSYVVLRPGGADQLSATWLPLSLIIVLSFCSSVMFEIPWMMLSEVFPFRTRGMASGFSAAMCYIFLFVASKTYLDMEESLNLHGVFFLFAAVNAIGFIFVYYRMPRMEGRSLVEIEEYFSGQNKRGFLKK</sequence>
<feature type="transmembrane region" description="Helical" evidence="6">
    <location>
        <begin position="62"/>
        <end position="86"/>
    </location>
</feature>
<dbReference type="Pfam" id="PF00083">
    <property type="entry name" value="Sugar_tr"/>
    <property type="match status" value="2"/>
</dbReference>
<gene>
    <name evidence="8" type="ORF">B7P43_G08956</name>
</gene>
<feature type="transmembrane region" description="Helical" evidence="6">
    <location>
        <begin position="427"/>
        <end position="448"/>
    </location>
</feature>
<evidence type="ECO:0000256" key="4">
    <source>
        <dbReference type="ARBA" id="ARBA00023136"/>
    </source>
</evidence>
<dbReference type="InterPro" id="IPR050549">
    <property type="entry name" value="MFS_Trehalose_Transporter"/>
</dbReference>
<keyword evidence="9" id="KW-1185">Reference proteome</keyword>
<dbReference type="InterPro" id="IPR005828">
    <property type="entry name" value="MFS_sugar_transport-like"/>
</dbReference>
<evidence type="ECO:0000256" key="3">
    <source>
        <dbReference type="ARBA" id="ARBA00022989"/>
    </source>
</evidence>
<dbReference type="InterPro" id="IPR036259">
    <property type="entry name" value="MFS_trans_sf"/>
</dbReference>
<evidence type="ECO:0000256" key="5">
    <source>
        <dbReference type="SAM" id="MobiDB-lite"/>
    </source>
</evidence>
<feature type="transmembrane region" description="Helical" evidence="6">
    <location>
        <begin position="106"/>
        <end position="126"/>
    </location>
</feature>
<keyword evidence="3 6" id="KW-1133">Transmembrane helix</keyword>
<dbReference type="PROSITE" id="PS00217">
    <property type="entry name" value="SUGAR_TRANSPORT_2"/>
    <property type="match status" value="1"/>
</dbReference>
<reference evidence="8 9" key="1">
    <citation type="submission" date="2017-12" db="EMBL/GenBank/DDBJ databases">
        <title>Hemimetabolous genomes reveal molecular basis of termite eusociality.</title>
        <authorList>
            <person name="Harrison M.C."/>
            <person name="Jongepier E."/>
            <person name="Robertson H.M."/>
            <person name="Arning N."/>
            <person name="Bitard-Feildel T."/>
            <person name="Chao H."/>
            <person name="Childers C.P."/>
            <person name="Dinh H."/>
            <person name="Doddapaneni H."/>
            <person name="Dugan S."/>
            <person name="Gowin J."/>
            <person name="Greiner C."/>
            <person name="Han Y."/>
            <person name="Hu H."/>
            <person name="Hughes D.S.T."/>
            <person name="Huylmans A.-K."/>
            <person name="Kemena C."/>
            <person name="Kremer L.P.M."/>
            <person name="Lee S.L."/>
            <person name="Lopez-Ezquerra A."/>
            <person name="Mallet L."/>
            <person name="Monroy-Kuhn J.M."/>
            <person name="Moser A."/>
            <person name="Murali S.C."/>
            <person name="Muzny D.M."/>
            <person name="Otani S."/>
            <person name="Piulachs M.-D."/>
            <person name="Poelchau M."/>
            <person name="Qu J."/>
            <person name="Schaub F."/>
            <person name="Wada-Katsumata A."/>
            <person name="Worley K.C."/>
            <person name="Xie Q."/>
            <person name="Ylla G."/>
            <person name="Poulsen M."/>
            <person name="Gibbs R.A."/>
            <person name="Schal C."/>
            <person name="Richards S."/>
            <person name="Belles X."/>
            <person name="Korb J."/>
            <person name="Bornberg-Bauer E."/>
        </authorList>
    </citation>
    <scope>NUCLEOTIDE SEQUENCE [LARGE SCALE GENOMIC DNA]</scope>
    <source>
        <tissue evidence="8">Whole body</tissue>
    </source>
</reference>
<feature type="transmembrane region" description="Helical" evidence="6">
    <location>
        <begin position="133"/>
        <end position="151"/>
    </location>
</feature>
<dbReference type="InterPro" id="IPR005829">
    <property type="entry name" value="Sugar_transporter_CS"/>
</dbReference>
<dbReference type="AlphaFoldDB" id="A0A2J7QL26"/>
<keyword evidence="4 6" id="KW-0472">Membrane</keyword>
<dbReference type="InterPro" id="IPR020846">
    <property type="entry name" value="MFS_dom"/>
</dbReference>
<proteinExistence type="predicted"/>
<evidence type="ECO:0000313" key="9">
    <source>
        <dbReference type="Proteomes" id="UP000235965"/>
    </source>
</evidence>
<accession>A0A2J7QL26</accession>
<dbReference type="PROSITE" id="PS50850">
    <property type="entry name" value="MFS"/>
    <property type="match status" value="1"/>
</dbReference>
<dbReference type="PANTHER" id="PTHR48021:SF39">
    <property type="entry name" value="MAJOR FACILITATOR SUPERFAMILY (MFS) PROFILE DOMAIN-CONTAINING PROTEIN"/>
    <property type="match status" value="1"/>
</dbReference>
<feature type="transmembrane region" description="Helical" evidence="6">
    <location>
        <begin position="157"/>
        <end position="176"/>
    </location>
</feature>
<feature type="region of interest" description="Disordered" evidence="5">
    <location>
        <begin position="1"/>
        <end position="46"/>
    </location>
</feature>